<dbReference type="InterPro" id="IPR007110">
    <property type="entry name" value="Ig-like_dom"/>
</dbReference>
<dbReference type="Ensembl" id="ENSOMET00000023603.1">
    <property type="protein sequence ID" value="ENSOMEP00000031906.1"/>
    <property type="gene ID" value="ENSOMEG00000017022.1"/>
</dbReference>
<evidence type="ECO:0000256" key="10">
    <source>
        <dbReference type="SAM" id="SignalP"/>
    </source>
</evidence>
<evidence type="ECO:0000256" key="1">
    <source>
        <dbReference type="ARBA" id="ARBA00004479"/>
    </source>
</evidence>
<dbReference type="InterPro" id="IPR036179">
    <property type="entry name" value="Ig-like_dom_sf"/>
</dbReference>
<keyword evidence="6" id="KW-0325">Glycoprotein</keyword>
<dbReference type="GO" id="GO:0005886">
    <property type="term" value="C:plasma membrane"/>
    <property type="evidence" value="ECO:0007669"/>
    <property type="project" value="TreeGrafter"/>
</dbReference>
<dbReference type="Pfam" id="PF08205">
    <property type="entry name" value="C2-set_2"/>
    <property type="match status" value="1"/>
</dbReference>
<keyword evidence="2 9" id="KW-0812">Transmembrane</keyword>
<evidence type="ECO:0000313" key="12">
    <source>
        <dbReference type="Ensembl" id="ENSOMEP00000031906.1"/>
    </source>
</evidence>
<evidence type="ECO:0000256" key="5">
    <source>
        <dbReference type="ARBA" id="ARBA00023157"/>
    </source>
</evidence>
<evidence type="ECO:0000256" key="7">
    <source>
        <dbReference type="ARBA" id="ARBA00023319"/>
    </source>
</evidence>
<organism evidence="12 13">
    <name type="scientific">Oryzias melastigma</name>
    <name type="common">Marine medaka</name>
    <dbReference type="NCBI Taxonomy" id="30732"/>
    <lineage>
        <taxon>Eukaryota</taxon>
        <taxon>Metazoa</taxon>
        <taxon>Chordata</taxon>
        <taxon>Craniata</taxon>
        <taxon>Vertebrata</taxon>
        <taxon>Euteleostomi</taxon>
        <taxon>Actinopterygii</taxon>
        <taxon>Neopterygii</taxon>
        <taxon>Teleostei</taxon>
        <taxon>Neoteleostei</taxon>
        <taxon>Acanthomorphata</taxon>
        <taxon>Ovalentaria</taxon>
        <taxon>Atherinomorphae</taxon>
        <taxon>Beloniformes</taxon>
        <taxon>Adrianichthyidae</taxon>
        <taxon>Oryziinae</taxon>
        <taxon>Oryzias</taxon>
    </lineage>
</organism>
<keyword evidence="7" id="KW-0393">Immunoglobulin domain</keyword>
<dbReference type="GO" id="GO:0098609">
    <property type="term" value="P:cell-cell adhesion"/>
    <property type="evidence" value="ECO:0007669"/>
    <property type="project" value="TreeGrafter"/>
</dbReference>
<feature type="domain" description="Ig-like" evidence="11">
    <location>
        <begin position="385"/>
        <end position="475"/>
    </location>
</feature>
<dbReference type="OrthoDB" id="9945628at2759"/>
<keyword evidence="13" id="KW-1185">Reference proteome</keyword>
<dbReference type="InterPro" id="IPR013162">
    <property type="entry name" value="CD80_C2-set"/>
</dbReference>
<evidence type="ECO:0000259" key="11">
    <source>
        <dbReference type="PROSITE" id="PS50835"/>
    </source>
</evidence>
<dbReference type="KEGG" id="oml:112138641"/>
<feature type="region of interest" description="Disordered" evidence="8">
    <location>
        <begin position="526"/>
        <end position="545"/>
    </location>
</feature>
<evidence type="ECO:0000256" key="6">
    <source>
        <dbReference type="ARBA" id="ARBA00023180"/>
    </source>
</evidence>
<feature type="domain" description="Ig-like" evidence="11">
    <location>
        <begin position="350"/>
        <end position="383"/>
    </location>
</feature>
<feature type="domain" description="Ig-like" evidence="11">
    <location>
        <begin position="235"/>
        <end position="317"/>
    </location>
</feature>
<dbReference type="Pfam" id="PF13927">
    <property type="entry name" value="Ig_3"/>
    <property type="match status" value="1"/>
</dbReference>
<evidence type="ECO:0000256" key="4">
    <source>
        <dbReference type="ARBA" id="ARBA00023136"/>
    </source>
</evidence>
<evidence type="ECO:0000256" key="9">
    <source>
        <dbReference type="SAM" id="Phobius"/>
    </source>
</evidence>
<dbReference type="AlphaFoldDB" id="A0A3B3DPQ3"/>
<keyword evidence="5" id="KW-1015">Disulfide bond</keyword>
<dbReference type="Pfam" id="PF07686">
    <property type="entry name" value="V-set"/>
    <property type="match status" value="1"/>
</dbReference>
<dbReference type="InterPro" id="IPR003598">
    <property type="entry name" value="Ig_sub2"/>
</dbReference>
<feature type="signal peptide" evidence="10">
    <location>
        <begin position="1"/>
        <end position="18"/>
    </location>
</feature>
<dbReference type="PaxDb" id="30732-ENSOMEP00000031906"/>
<evidence type="ECO:0000256" key="2">
    <source>
        <dbReference type="ARBA" id="ARBA00022692"/>
    </source>
</evidence>
<dbReference type="Proteomes" id="UP000261560">
    <property type="component" value="Unplaced"/>
</dbReference>
<evidence type="ECO:0000256" key="8">
    <source>
        <dbReference type="SAM" id="MobiDB-lite"/>
    </source>
</evidence>
<evidence type="ECO:0000313" key="13">
    <source>
        <dbReference type="Proteomes" id="UP000261560"/>
    </source>
</evidence>
<reference evidence="12" key="1">
    <citation type="submission" date="2025-08" db="UniProtKB">
        <authorList>
            <consortium name="Ensembl"/>
        </authorList>
    </citation>
    <scope>IDENTIFICATION</scope>
</reference>
<dbReference type="GeneTree" id="ENSGT00940000156881"/>
<reference evidence="12" key="2">
    <citation type="submission" date="2025-09" db="UniProtKB">
        <authorList>
            <consortium name="Ensembl"/>
        </authorList>
    </citation>
    <scope>IDENTIFICATION</scope>
</reference>
<feature type="domain" description="Ig-like" evidence="11">
    <location>
        <begin position="128"/>
        <end position="228"/>
    </location>
</feature>
<dbReference type="InterPro" id="IPR013106">
    <property type="entry name" value="Ig_V-set"/>
</dbReference>
<dbReference type="GO" id="GO:0050839">
    <property type="term" value="F:cell adhesion molecule binding"/>
    <property type="evidence" value="ECO:0007669"/>
    <property type="project" value="TreeGrafter"/>
</dbReference>
<accession>A0A3B3DPQ3</accession>
<sequence>MDLTAFLALVLLCVTVQGSQKNITAWYGKTIKLPCNGGNLALDNLIFVKWKYENDDKSPEDLLIKQANDNEVTILASEDYASRISMGDDYSLHVSQASLSDQKIFSCMVVYISNLKEYRLKVLVNKKPSSVEIIDKSEALKKDIATTVGTCIVIDSNPAATITWTKNKSPLKADEKGVSITPSVKLNPATGLSTSYSTLQYAATKEDAGAVFTCVSTYELVHNETQLEPLPVHYPSERVRLDIVPKGPINEGANVTLRCAGDGNPPPNSFLFHKKGEKILVENSDTLTLTLVSKEDTGLYKCSLPENEKLEASQNITVHYVNLDLSPSGRVVKMVGGNFSVQIDLETSVDPQISWMKNGKLVSQPEFESLLYADAGLYTCKVSIPGVTSSEKNIELVVEGTPVITNLSENKEVLTCEAEGVPEPQFKWSINVIIITTSYTKGKAIQKVNVTETGLLVTCSVSNKYGGDVRSINVTTANSGIDEQQNGSPDHATIVMVVLILFVVVVAALGIGYWLYKRRREGEFYPVDPRETDNAQTSETSNHTP</sequence>
<protein>
    <submittedName>
        <fullName evidence="12">CD166 antigen homolog</fullName>
    </submittedName>
</protein>
<dbReference type="PANTHER" id="PTHR11640">
    <property type="entry name" value="NEPHRIN"/>
    <property type="match status" value="1"/>
</dbReference>
<name>A0A3B3DPQ3_ORYME</name>
<dbReference type="SUPFAM" id="SSF48726">
    <property type="entry name" value="Immunoglobulin"/>
    <property type="match status" value="4"/>
</dbReference>
<dbReference type="PANTHER" id="PTHR11640:SF148">
    <property type="entry name" value="CD166 ANTIGEN HOMOLOG A"/>
    <property type="match status" value="1"/>
</dbReference>
<dbReference type="InterPro" id="IPR013783">
    <property type="entry name" value="Ig-like_fold"/>
</dbReference>
<dbReference type="GeneID" id="112138641"/>
<dbReference type="PROSITE" id="PS50835">
    <property type="entry name" value="IG_LIKE"/>
    <property type="match status" value="4"/>
</dbReference>
<keyword evidence="10" id="KW-0732">Signal</keyword>
<dbReference type="SMART" id="SM00409">
    <property type="entry name" value="IG"/>
    <property type="match status" value="3"/>
</dbReference>
<dbReference type="RefSeq" id="XP_024117009.1">
    <property type="nucleotide sequence ID" value="XM_024261241.2"/>
</dbReference>
<feature type="transmembrane region" description="Helical" evidence="9">
    <location>
        <begin position="494"/>
        <end position="516"/>
    </location>
</feature>
<dbReference type="InterPro" id="IPR051275">
    <property type="entry name" value="Cell_adhesion_signaling"/>
</dbReference>
<dbReference type="InterPro" id="IPR003599">
    <property type="entry name" value="Ig_sub"/>
</dbReference>
<dbReference type="GO" id="GO:0005911">
    <property type="term" value="C:cell-cell junction"/>
    <property type="evidence" value="ECO:0007669"/>
    <property type="project" value="TreeGrafter"/>
</dbReference>
<proteinExistence type="predicted"/>
<comment type="subcellular location">
    <subcellularLocation>
        <location evidence="1">Membrane</location>
        <topology evidence="1">Single-pass type I membrane protein</topology>
    </subcellularLocation>
</comment>
<dbReference type="Gene3D" id="2.60.40.10">
    <property type="entry name" value="Immunoglobulins"/>
    <property type="match status" value="4"/>
</dbReference>
<dbReference type="CDD" id="cd00096">
    <property type="entry name" value="Ig"/>
    <property type="match status" value="2"/>
</dbReference>
<feature type="compositionally biased region" description="Polar residues" evidence="8">
    <location>
        <begin position="534"/>
        <end position="545"/>
    </location>
</feature>
<keyword evidence="4 9" id="KW-0472">Membrane</keyword>
<dbReference type="OMA" id="QIMSEEP"/>
<dbReference type="SMART" id="SM00408">
    <property type="entry name" value="IGc2"/>
    <property type="match status" value="1"/>
</dbReference>
<feature type="chain" id="PRO_5017212225" evidence="10">
    <location>
        <begin position="19"/>
        <end position="545"/>
    </location>
</feature>
<keyword evidence="3 9" id="KW-1133">Transmembrane helix</keyword>
<evidence type="ECO:0000256" key="3">
    <source>
        <dbReference type="ARBA" id="ARBA00022989"/>
    </source>
</evidence>